<feature type="domain" description="Ketoreductase" evidence="4">
    <location>
        <begin position="8"/>
        <end position="199"/>
    </location>
</feature>
<dbReference type="RefSeq" id="WP_232595693.1">
    <property type="nucleotide sequence ID" value="NZ_BSPD01000005.1"/>
</dbReference>
<dbReference type="Proteomes" id="UP001156870">
    <property type="component" value="Unassembled WGS sequence"/>
</dbReference>
<evidence type="ECO:0000313" key="6">
    <source>
        <dbReference type="Proteomes" id="UP001156870"/>
    </source>
</evidence>
<dbReference type="SMART" id="SM00822">
    <property type="entry name" value="PKS_KR"/>
    <property type="match status" value="1"/>
</dbReference>
<dbReference type="GO" id="GO:0016491">
    <property type="term" value="F:oxidoreductase activity"/>
    <property type="evidence" value="ECO:0007669"/>
    <property type="project" value="UniProtKB-KW"/>
</dbReference>
<comment type="caution">
    <text evidence="5">The sequence shown here is derived from an EMBL/GenBank/DDBJ whole genome shotgun (WGS) entry which is preliminary data.</text>
</comment>
<dbReference type="PRINTS" id="PR00080">
    <property type="entry name" value="SDRFAMILY"/>
</dbReference>
<evidence type="ECO:0000256" key="2">
    <source>
        <dbReference type="ARBA" id="ARBA00023002"/>
    </source>
</evidence>
<comment type="similarity">
    <text evidence="1 3">Belongs to the short-chain dehydrogenases/reductases (SDR) family.</text>
</comment>
<dbReference type="InterPro" id="IPR002347">
    <property type="entry name" value="SDR_fam"/>
</dbReference>
<dbReference type="PRINTS" id="PR00081">
    <property type="entry name" value="GDHRDH"/>
</dbReference>
<dbReference type="InterPro" id="IPR036291">
    <property type="entry name" value="NAD(P)-bd_dom_sf"/>
</dbReference>
<dbReference type="Gene3D" id="3.40.50.720">
    <property type="entry name" value="NAD(P)-binding Rossmann-like Domain"/>
    <property type="match status" value="1"/>
</dbReference>
<dbReference type="InterPro" id="IPR057326">
    <property type="entry name" value="KR_dom"/>
</dbReference>
<evidence type="ECO:0000256" key="1">
    <source>
        <dbReference type="ARBA" id="ARBA00006484"/>
    </source>
</evidence>
<gene>
    <name evidence="5" type="ORF">GCM10007877_01640</name>
</gene>
<name>A0AA37WJV4_9GAMM</name>
<keyword evidence="6" id="KW-1185">Reference proteome</keyword>
<protein>
    <submittedName>
        <fullName evidence="5">3-oxoacyl-ACP reductase</fullName>
    </submittedName>
</protein>
<dbReference type="PANTHER" id="PTHR45024">
    <property type="entry name" value="DEHYDROGENASES, SHORT CHAIN"/>
    <property type="match status" value="1"/>
</dbReference>
<evidence type="ECO:0000259" key="4">
    <source>
        <dbReference type="SMART" id="SM00822"/>
    </source>
</evidence>
<keyword evidence="2" id="KW-0560">Oxidoreductase</keyword>
<organism evidence="5 6">
    <name type="scientific">Marinibactrum halimedae</name>
    <dbReference type="NCBI Taxonomy" id="1444977"/>
    <lineage>
        <taxon>Bacteria</taxon>
        <taxon>Pseudomonadati</taxon>
        <taxon>Pseudomonadota</taxon>
        <taxon>Gammaproteobacteria</taxon>
        <taxon>Cellvibrionales</taxon>
        <taxon>Cellvibrionaceae</taxon>
        <taxon>Marinibactrum</taxon>
    </lineage>
</organism>
<dbReference type="SUPFAM" id="SSF51735">
    <property type="entry name" value="NAD(P)-binding Rossmann-fold domains"/>
    <property type="match status" value="1"/>
</dbReference>
<dbReference type="EMBL" id="BSPD01000005">
    <property type="protein sequence ID" value="GLS24453.1"/>
    <property type="molecule type" value="Genomic_DNA"/>
</dbReference>
<dbReference type="AlphaFoldDB" id="A0AA37WJV4"/>
<dbReference type="PANTHER" id="PTHR45024:SF2">
    <property type="entry name" value="SCP2 DOMAIN-CONTAINING PROTEIN"/>
    <property type="match status" value="1"/>
</dbReference>
<sequence length="305" mass="32588">MTISFEGQVAIVTGAGNGLGRSHALALAQRGAKVVVNDLGGTRDGSGASSEAAEEVVRLIQENGGEAFAHGANVAKFDEVSEMVDQAMSRWGRVDILINNAGILRDKTFAKMDLSDFQLVMDVHVMGTVNCTKAVWEIMRQQNYGRIVVTTSSSGMYGNFGQSNYGAAKMAVLGLMNTLVLEGAKNDIRVNALAPTAGTRMTEDLLPPEMFGLLTTESVTAGALTLCHKDAPSRMILCAGAGGYASTRLFETDGIFLPEDQQTPEKVLAHWDDICDTQHQTALESGAKQTEKFLTKAMSFVQSNS</sequence>
<accession>A0AA37WJV4</accession>
<reference evidence="5 6" key="1">
    <citation type="journal article" date="2014" name="Int. J. Syst. Evol. Microbiol.">
        <title>Complete genome sequence of Corynebacterium casei LMG S-19264T (=DSM 44701T), isolated from a smear-ripened cheese.</title>
        <authorList>
            <consortium name="US DOE Joint Genome Institute (JGI-PGF)"/>
            <person name="Walter F."/>
            <person name="Albersmeier A."/>
            <person name="Kalinowski J."/>
            <person name="Ruckert C."/>
        </authorList>
    </citation>
    <scope>NUCLEOTIDE SEQUENCE [LARGE SCALE GENOMIC DNA]</scope>
    <source>
        <strain evidence="5 6">NBRC 110095</strain>
    </source>
</reference>
<evidence type="ECO:0000256" key="3">
    <source>
        <dbReference type="RuleBase" id="RU000363"/>
    </source>
</evidence>
<dbReference type="Pfam" id="PF00106">
    <property type="entry name" value="adh_short"/>
    <property type="match status" value="1"/>
</dbReference>
<dbReference type="InterPro" id="IPR051687">
    <property type="entry name" value="Peroxisomal_Beta-Oxidation"/>
</dbReference>
<evidence type="ECO:0000313" key="5">
    <source>
        <dbReference type="EMBL" id="GLS24453.1"/>
    </source>
</evidence>
<dbReference type="Gene3D" id="1.10.287.4290">
    <property type="match status" value="1"/>
</dbReference>
<proteinExistence type="inferred from homology"/>